<dbReference type="InterPro" id="IPR051678">
    <property type="entry name" value="AGP_Transferase"/>
</dbReference>
<keyword evidence="2" id="KW-1185">Reference proteome</keyword>
<protein>
    <recommendedName>
        <fullName evidence="3">Aminoglycoside phosphotransferase domain-containing protein</fullName>
    </recommendedName>
</protein>
<name>A0A6A6XHU7_9PLEO</name>
<dbReference type="SUPFAM" id="SSF56112">
    <property type="entry name" value="Protein kinase-like (PK-like)"/>
    <property type="match status" value="1"/>
</dbReference>
<organism evidence="1 2">
    <name type="scientific">Melanomma pulvis-pyrius CBS 109.77</name>
    <dbReference type="NCBI Taxonomy" id="1314802"/>
    <lineage>
        <taxon>Eukaryota</taxon>
        <taxon>Fungi</taxon>
        <taxon>Dikarya</taxon>
        <taxon>Ascomycota</taxon>
        <taxon>Pezizomycotina</taxon>
        <taxon>Dothideomycetes</taxon>
        <taxon>Pleosporomycetidae</taxon>
        <taxon>Pleosporales</taxon>
        <taxon>Melanommataceae</taxon>
        <taxon>Melanomma</taxon>
    </lineage>
</organism>
<dbReference type="PANTHER" id="PTHR21310">
    <property type="entry name" value="AMINOGLYCOSIDE PHOSPHOTRANSFERASE-RELATED-RELATED"/>
    <property type="match status" value="1"/>
</dbReference>
<reference evidence="1" key="1">
    <citation type="journal article" date="2020" name="Stud. Mycol.">
        <title>101 Dothideomycetes genomes: a test case for predicting lifestyles and emergence of pathogens.</title>
        <authorList>
            <person name="Haridas S."/>
            <person name="Albert R."/>
            <person name="Binder M."/>
            <person name="Bloem J."/>
            <person name="Labutti K."/>
            <person name="Salamov A."/>
            <person name="Andreopoulos B."/>
            <person name="Baker S."/>
            <person name="Barry K."/>
            <person name="Bills G."/>
            <person name="Bluhm B."/>
            <person name="Cannon C."/>
            <person name="Castanera R."/>
            <person name="Culley D."/>
            <person name="Daum C."/>
            <person name="Ezra D."/>
            <person name="Gonzalez J."/>
            <person name="Henrissat B."/>
            <person name="Kuo A."/>
            <person name="Liang C."/>
            <person name="Lipzen A."/>
            <person name="Lutzoni F."/>
            <person name="Magnuson J."/>
            <person name="Mondo S."/>
            <person name="Nolan M."/>
            <person name="Ohm R."/>
            <person name="Pangilinan J."/>
            <person name="Park H.-J."/>
            <person name="Ramirez L."/>
            <person name="Alfaro M."/>
            <person name="Sun H."/>
            <person name="Tritt A."/>
            <person name="Yoshinaga Y."/>
            <person name="Zwiers L.-H."/>
            <person name="Turgeon B."/>
            <person name="Goodwin S."/>
            <person name="Spatafora J."/>
            <person name="Crous P."/>
            <person name="Grigoriev I."/>
        </authorList>
    </citation>
    <scope>NUCLEOTIDE SEQUENCE</scope>
    <source>
        <strain evidence="1">CBS 109.77</strain>
    </source>
</reference>
<dbReference type="Proteomes" id="UP000799757">
    <property type="component" value="Unassembled WGS sequence"/>
</dbReference>
<dbReference type="PANTHER" id="PTHR21310:SF48">
    <property type="entry name" value="AMINOGLYCOSIDE PHOSPHOTRANSFERASE DOMAIN-CONTAINING PROTEIN"/>
    <property type="match status" value="1"/>
</dbReference>
<dbReference type="AlphaFoldDB" id="A0A6A6XHU7"/>
<sequence>MSDYDVPTPQELLQSIYGKTEYLEVSDAIRERSADFVKHHPNRSSTALAPSYLAQGPFETPIPTVAEIAAIFSASGEEKHCYKRVGPYLVEVGYHTYKQAENLIYLAANSSVRIPKLYAAGTFKMPIKDQEGPPIEHNYIVREYIEGERLRKLKEDEYLSKDIQKKIGKLLGEQIRRLRIVPAEVPGHFGRINGKPFTGLEPFLQRNLDSGYFRPFTYEGLVESMIQNIEIDEALELTLFEKSEYPTTDKMIFSSIRPTLINNQIIVKLVRNKEGKAVDVEEVAIADWDDLYWMPSWFQPGVVLYLDLEKSSGSIFNTAFLNMGPVNLGPVSFWGTSLNMELALRVLHYEC</sequence>
<dbReference type="OrthoDB" id="4177236at2759"/>
<evidence type="ECO:0008006" key="3">
    <source>
        <dbReference type="Google" id="ProtNLM"/>
    </source>
</evidence>
<accession>A0A6A6XHU7</accession>
<dbReference type="InterPro" id="IPR011009">
    <property type="entry name" value="Kinase-like_dom_sf"/>
</dbReference>
<dbReference type="EMBL" id="MU001840">
    <property type="protein sequence ID" value="KAF2796066.1"/>
    <property type="molecule type" value="Genomic_DNA"/>
</dbReference>
<proteinExistence type="predicted"/>
<gene>
    <name evidence="1" type="ORF">K505DRAFT_359605</name>
</gene>
<evidence type="ECO:0000313" key="1">
    <source>
        <dbReference type="EMBL" id="KAF2796066.1"/>
    </source>
</evidence>
<evidence type="ECO:0000313" key="2">
    <source>
        <dbReference type="Proteomes" id="UP000799757"/>
    </source>
</evidence>